<feature type="transmembrane region" description="Helical" evidence="5">
    <location>
        <begin position="106"/>
        <end position="125"/>
    </location>
</feature>
<feature type="transmembrane region" description="Helical" evidence="5">
    <location>
        <begin position="32"/>
        <end position="60"/>
    </location>
</feature>
<dbReference type="EMBL" id="JAOF01000001">
    <property type="protein sequence ID" value="EUA47228.1"/>
    <property type="molecule type" value="Genomic_DNA"/>
</dbReference>
<organism evidence="6 7">
    <name type="scientific">Mycobacteroides abscessus 21</name>
    <dbReference type="NCBI Taxonomy" id="1299324"/>
    <lineage>
        <taxon>Bacteria</taxon>
        <taxon>Bacillati</taxon>
        <taxon>Actinomycetota</taxon>
        <taxon>Actinomycetes</taxon>
        <taxon>Mycobacteriales</taxon>
        <taxon>Mycobacteriaceae</taxon>
        <taxon>Mycobacteroides</taxon>
        <taxon>Mycobacteroides abscessus</taxon>
    </lineage>
</organism>
<comment type="subcellular location">
    <subcellularLocation>
        <location evidence="1">Membrane</location>
        <topology evidence="1">Multi-pass membrane protein</topology>
    </subcellularLocation>
</comment>
<evidence type="ECO:0000256" key="5">
    <source>
        <dbReference type="SAM" id="Phobius"/>
    </source>
</evidence>
<dbReference type="InterPro" id="IPR003339">
    <property type="entry name" value="ABC/ECF_trnsptr_transmembrane"/>
</dbReference>
<evidence type="ECO:0000256" key="4">
    <source>
        <dbReference type="ARBA" id="ARBA00023136"/>
    </source>
</evidence>
<keyword evidence="2 5" id="KW-0812">Transmembrane</keyword>
<keyword evidence="4 5" id="KW-0472">Membrane</keyword>
<dbReference type="PANTHER" id="PTHR33514">
    <property type="entry name" value="PROTEIN ABCI12, CHLOROPLASTIC"/>
    <property type="match status" value="1"/>
</dbReference>
<dbReference type="GO" id="GO:0005886">
    <property type="term" value="C:plasma membrane"/>
    <property type="evidence" value="ECO:0007669"/>
    <property type="project" value="TreeGrafter"/>
</dbReference>
<name>A0A829Q475_9MYCO</name>
<dbReference type="Pfam" id="PF02361">
    <property type="entry name" value="CbiQ"/>
    <property type="match status" value="1"/>
</dbReference>
<reference evidence="6 7" key="1">
    <citation type="submission" date="2013-12" db="EMBL/GenBank/DDBJ databases">
        <authorList>
            <person name="Madinger N."/>
            <person name="Lenaerts A."/>
            <person name="Ordway D."/>
            <person name="DeGroote M.A."/>
            <person name="Parker T."/>
            <person name="Sizemore C."/>
            <person name="Tallon L.J."/>
            <person name="Sadzewicz L.K."/>
            <person name="Sengamalay N."/>
            <person name="Fraser C.M."/>
            <person name="Hine E."/>
            <person name="Shefchek K.A."/>
            <person name="Das S.P."/>
            <person name="Tettelin H."/>
        </authorList>
    </citation>
    <scope>NUCLEOTIDE SEQUENCE [LARGE SCALE GENOMIC DNA]</scope>
    <source>
        <strain evidence="6 7">21</strain>
    </source>
</reference>
<evidence type="ECO:0000256" key="2">
    <source>
        <dbReference type="ARBA" id="ARBA00022692"/>
    </source>
</evidence>
<evidence type="ECO:0000256" key="1">
    <source>
        <dbReference type="ARBA" id="ARBA00004141"/>
    </source>
</evidence>
<dbReference type="Proteomes" id="UP000020103">
    <property type="component" value="Unassembled WGS sequence"/>
</dbReference>
<feature type="transmembrane region" description="Helical" evidence="5">
    <location>
        <begin position="249"/>
        <end position="265"/>
    </location>
</feature>
<dbReference type="AlphaFoldDB" id="A0A829Q475"/>
<comment type="caution">
    <text evidence="6">The sequence shown here is derived from an EMBL/GenBank/DDBJ whole genome shotgun (WGS) entry which is preliminary data.</text>
</comment>
<feature type="transmembrane region" description="Helical" evidence="5">
    <location>
        <begin position="80"/>
        <end position="100"/>
    </location>
</feature>
<evidence type="ECO:0000313" key="6">
    <source>
        <dbReference type="EMBL" id="EUA47228.1"/>
    </source>
</evidence>
<proteinExistence type="predicted"/>
<gene>
    <name evidence="6" type="ORF">I543_2731</name>
</gene>
<evidence type="ECO:0000256" key="3">
    <source>
        <dbReference type="ARBA" id="ARBA00022989"/>
    </source>
</evidence>
<dbReference type="CDD" id="cd16914">
    <property type="entry name" value="EcfT"/>
    <property type="match status" value="1"/>
</dbReference>
<evidence type="ECO:0000313" key="7">
    <source>
        <dbReference type="Proteomes" id="UP000020103"/>
    </source>
</evidence>
<sequence length="268" mass="28316">MATTQTPRRPIVLGRPIPGTSPIHRLWAGTKFLSVLTVSVLLLIYPTWTCIGVLAALLLVAARLARIPRGALPTIPRWMLIMMIGTGLIALSSGGAPYWQLGPYTIGLHGALTTARACMMASLLLGTAAMVSWTTDVSDVAPAVGFLGRPLGRLGLPVNETAASITLSLRAFPMLIDEFRTLNAARKLRPQQLREDGKPQSRITQGIDILTAAITVALRRAAEMGDAITARGGTGQIAAHPKRPGLRDAAALTVVLAAATAIILIETL</sequence>
<accession>A0A829Q475</accession>
<keyword evidence="3 5" id="KW-1133">Transmembrane helix</keyword>
<protein>
    <submittedName>
        <fullName evidence="6">Cobalt transport family protein</fullName>
    </submittedName>
</protein>
<dbReference type="PANTHER" id="PTHR33514:SF13">
    <property type="entry name" value="PROTEIN ABCI12, CHLOROPLASTIC"/>
    <property type="match status" value="1"/>
</dbReference>